<dbReference type="PANTHER" id="PTHR44591:SF3">
    <property type="entry name" value="RESPONSE REGULATORY DOMAIN-CONTAINING PROTEIN"/>
    <property type="match status" value="1"/>
</dbReference>
<dbReference type="SUPFAM" id="SSF52172">
    <property type="entry name" value="CheY-like"/>
    <property type="match status" value="1"/>
</dbReference>
<dbReference type="PANTHER" id="PTHR44591">
    <property type="entry name" value="STRESS RESPONSE REGULATOR PROTEIN 1"/>
    <property type="match status" value="1"/>
</dbReference>
<dbReference type="CDD" id="cd00156">
    <property type="entry name" value="REC"/>
    <property type="match status" value="1"/>
</dbReference>
<dbReference type="EMBL" id="LR593887">
    <property type="protein sequence ID" value="VTS02965.1"/>
    <property type="molecule type" value="Genomic_DNA"/>
</dbReference>
<dbReference type="InterPro" id="IPR050595">
    <property type="entry name" value="Bact_response_regulator"/>
</dbReference>
<evidence type="ECO:0000256" key="1">
    <source>
        <dbReference type="ARBA" id="ARBA00022553"/>
    </source>
</evidence>
<accession>A0A6C2YP39</accession>
<dbReference type="Gene3D" id="3.40.50.2300">
    <property type="match status" value="1"/>
</dbReference>
<keyword evidence="1 2" id="KW-0597">Phosphoprotein</keyword>
<dbReference type="SMART" id="SM00448">
    <property type="entry name" value="REC"/>
    <property type="match status" value="1"/>
</dbReference>
<evidence type="ECO:0000259" key="3">
    <source>
        <dbReference type="PROSITE" id="PS50110"/>
    </source>
</evidence>
<organism evidence="4">
    <name type="scientific">Tuwongella immobilis</name>
    <dbReference type="NCBI Taxonomy" id="692036"/>
    <lineage>
        <taxon>Bacteria</taxon>
        <taxon>Pseudomonadati</taxon>
        <taxon>Planctomycetota</taxon>
        <taxon>Planctomycetia</taxon>
        <taxon>Gemmatales</taxon>
        <taxon>Gemmataceae</taxon>
        <taxon>Tuwongella</taxon>
    </lineage>
</organism>
<dbReference type="InterPro" id="IPR011006">
    <property type="entry name" value="CheY-like_superfamily"/>
</dbReference>
<dbReference type="GO" id="GO:0000160">
    <property type="term" value="P:phosphorelay signal transduction system"/>
    <property type="evidence" value="ECO:0007669"/>
    <property type="project" value="InterPro"/>
</dbReference>
<protein>
    <recommendedName>
        <fullName evidence="3">Response regulatory domain-containing protein</fullName>
    </recommendedName>
</protein>
<dbReference type="InParanoid" id="A0A6C2YP39"/>
<dbReference type="KEGG" id="tim:GMBLW1_10010"/>
<dbReference type="Pfam" id="PF00072">
    <property type="entry name" value="Response_reg"/>
    <property type="match status" value="1"/>
</dbReference>
<sequence length="424" mass="46593">MAVFSTGNPSERIVMTETILLVEDEVDVRRTILGWLTRSDLGCTVLEAADEVAALRLADQQPIDLAILDWNLGTGYTGLELLQDLVGYSPDIVAILITGYAQKTTPLDAMRMGVRDYLDKNQEFTEIKLLDAVRKQLNSIRPIKQRNEFQRRVVAFRDAVQQILPLVQSTSAMNEPVPLPEAVRTLLRFVMRTTKASDAVLLVRHLSQQQEQTQLYGATGELLSKDGLVPFSQSLAASVVSMQDVYLRNSPIVDEAVGIRWQPFERGRSNLLATSLSVGPGIQVVIELFDKATPGFTDDDRRVLATAGEIGSELLRHALAERQSQRLLFDAVAAALDASDHVTQEQIATPHATEKAISETILDRLRSGLNAGPVTLVDGEQAVRLAEVVRQLAIQHGNAAVEHCIQVIRSTQELLNHLLGDANG</sequence>
<dbReference type="SUPFAM" id="SSF55781">
    <property type="entry name" value="GAF domain-like"/>
    <property type="match status" value="1"/>
</dbReference>
<feature type="domain" description="Response regulatory" evidence="3">
    <location>
        <begin position="18"/>
        <end position="135"/>
    </location>
</feature>
<proteinExistence type="predicted"/>
<name>A0A6C2YP39_9BACT</name>
<keyword evidence="5" id="KW-1185">Reference proteome</keyword>
<evidence type="ECO:0000256" key="2">
    <source>
        <dbReference type="PROSITE-ProRule" id="PRU00169"/>
    </source>
</evidence>
<evidence type="ECO:0000313" key="5">
    <source>
        <dbReference type="Proteomes" id="UP000464378"/>
    </source>
</evidence>
<gene>
    <name evidence="4" type="ORF">GMBLW1_10010</name>
</gene>
<dbReference type="EMBL" id="LR586016">
    <property type="protein sequence ID" value="VIP02959.1"/>
    <property type="molecule type" value="Genomic_DNA"/>
</dbReference>
<dbReference type="PROSITE" id="PS50110">
    <property type="entry name" value="RESPONSE_REGULATORY"/>
    <property type="match status" value="1"/>
</dbReference>
<dbReference type="Proteomes" id="UP000464378">
    <property type="component" value="Chromosome"/>
</dbReference>
<evidence type="ECO:0000313" key="4">
    <source>
        <dbReference type="EMBL" id="VIP02959.1"/>
    </source>
</evidence>
<reference evidence="4" key="1">
    <citation type="submission" date="2019-04" db="EMBL/GenBank/DDBJ databases">
        <authorList>
            <consortium name="Science for Life Laboratories"/>
        </authorList>
    </citation>
    <scope>NUCLEOTIDE SEQUENCE</scope>
    <source>
        <strain evidence="4">MBLW1</strain>
    </source>
</reference>
<dbReference type="InterPro" id="IPR001789">
    <property type="entry name" value="Sig_transdc_resp-reg_receiver"/>
</dbReference>
<feature type="modified residue" description="4-aspartylphosphate" evidence="2">
    <location>
        <position position="69"/>
    </location>
</feature>
<dbReference type="AlphaFoldDB" id="A0A6C2YP39"/>